<feature type="transmembrane region" description="Helical" evidence="6">
    <location>
        <begin position="313"/>
        <end position="332"/>
    </location>
</feature>
<evidence type="ECO:0000256" key="4">
    <source>
        <dbReference type="ARBA" id="ARBA00022989"/>
    </source>
</evidence>
<dbReference type="EMBL" id="CP038231">
    <property type="protein sequence ID" value="QDH13044.1"/>
    <property type="molecule type" value="Genomic_DNA"/>
</dbReference>
<dbReference type="AlphaFoldDB" id="A0A4Y6U7A1"/>
<keyword evidence="3 6" id="KW-0812">Transmembrane</keyword>
<gene>
    <name evidence="7" type="ORF">E3E12_01235</name>
</gene>
<proteinExistence type="inferred from homology"/>
<sequence length="459" mass="49000">MGKVLGTWLPENADFWHREGHQVARRNLVVSVLCLFLAFAVWMIWSVLVVYLPEVGFHFTMQQLFWLVAAPSLSGATLRIVYSFMVPIVGGRRWTAFSTALLLVPALGTGWAVTNPHTPYGLFLALAVLCGLGGANFSSSMANVSLFYPRAEKGSALGLNAGIGNLGVSAVQFIVPIVISFALFGVLGGAPEAMDTARGVQPVWLQNAGFIWVAPLLACTVLAWFCMNDIASIRASFTQQLVVFKRLHTWVLCLLYLGVFGSFIGFSAVFPLLTHTQFPTVNAVKYAFLGPLLGSLWRVAGGWLADRLKGSRVLIGSFAAMAVAIGGVLHFMPHAGHGGSFAGFFAMFMLLFTASGIGNGACSQMMPVVFLRACLNKAPNGEEGRKAALIEGTREGATVLGFTGAIGAYGGFLLPQGFSFSLAHAHSAAPAFAGLIALYGACMVITWFFYQRSATTTPC</sequence>
<evidence type="ECO:0000256" key="1">
    <source>
        <dbReference type="ARBA" id="ARBA00004141"/>
    </source>
</evidence>
<evidence type="ECO:0000256" key="5">
    <source>
        <dbReference type="ARBA" id="ARBA00023136"/>
    </source>
</evidence>
<dbReference type="Pfam" id="PF07690">
    <property type="entry name" value="MFS_1"/>
    <property type="match status" value="1"/>
</dbReference>
<dbReference type="CDD" id="cd17341">
    <property type="entry name" value="MFS_NRT2_like"/>
    <property type="match status" value="1"/>
</dbReference>
<protein>
    <submittedName>
        <fullName evidence="7">MFS transporter</fullName>
    </submittedName>
</protein>
<evidence type="ECO:0000256" key="6">
    <source>
        <dbReference type="SAM" id="Phobius"/>
    </source>
</evidence>
<dbReference type="InterPro" id="IPR036259">
    <property type="entry name" value="MFS_trans_sf"/>
</dbReference>
<dbReference type="InterPro" id="IPR044772">
    <property type="entry name" value="NO3_transporter"/>
</dbReference>
<evidence type="ECO:0000256" key="2">
    <source>
        <dbReference type="ARBA" id="ARBA00008432"/>
    </source>
</evidence>
<dbReference type="KEGG" id="swf:E3E12_01235"/>
<feature type="transmembrane region" description="Helical" evidence="6">
    <location>
        <begin position="159"/>
        <end position="184"/>
    </location>
</feature>
<evidence type="ECO:0000313" key="8">
    <source>
        <dbReference type="Proteomes" id="UP000318709"/>
    </source>
</evidence>
<evidence type="ECO:0000256" key="3">
    <source>
        <dbReference type="ARBA" id="ARBA00022692"/>
    </source>
</evidence>
<comment type="similarity">
    <text evidence="2">Belongs to the major facilitator superfamily. Nitrate/nitrite porter (TC 2.A.1.8) family.</text>
</comment>
<feature type="transmembrane region" description="Helical" evidence="6">
    <location>
        <begin position="28"/>
        <end position="52"/>
    </location>
</feature>
<dbReference type="OrthoDB" id="9771451at2"/>
<reference evidence="7 8" key="1">
    <citation type="submission" date="2019-03" db="EMBL/GenBank/DDBJ databases">
        <title>The complete genome sequence of Swingsia_sp. F3b2 LMG30590(T).</title>
        <authorList>
            <person name="Chua K.-O."/>
            <person name="Chan K.-G."/>
            <person name="See-Too W.-S."/>
        </authorList>
    </citation>
    <scope>NUCLEOTIDE SEQUENCE [LARGE SCALE GENOMIC DNA]</scope>
    <source>
        <strain evidence="7 8">F3b2</strain>
    </source>
</reference>
<keyword evidence="5 6" id="KW-0472">Membrane</keyword>
<feature type="transmembrane region" description="Helical" evidence="6">
    <location>
        <begin position="427"/>
        <end position="450"/>
    </location>
</feature>
<dbReference type="GO" id="GO:0015112">
    <property type="term" value="F:nitrate transmembrane transporter activity"/>
    <property type="evidence" value="ECO:0007669"/>
    <property type="project" value="InterPro"/>
</dbReference>
<organism evidence="7 8">
    <name type="scientific">Formicincola oecophyllae</name>
    <dbReference type="NCBI Taxonomy" id="2558361"/>
    <lineage>
        <taxon>Bacteria</taxon>
        <taxon>Pseudomonadati</taxon>
        <taxon>Pseudomonadota</taxon>
        <taxon>Alphaproteobacteria</taxon>
        <taxon>Acetobacterales</taxon>
        <taxon>Acetobacteraceae</taxon>
        <taxon>Formicincola</taxon>
    </lineage>
</organism>
<dbReference type="InterPro" id="IPR011701">
    <property type="entry name" value="MFS"/>
</dbReference>
<comment type="subcellular location">
    <subcellularLocation>
        <location evidence="1">Membrane</location>
        <topology evidence="1">Multi-pass membrane protein</topology>
    </subcellularLocation>
</comment>
<keyword evidence="8" id="KW-1185">Reference proteome</keyword>
<feature type="transmembrane region" description="Helical" evidence="6">
    <location>
        <begin position="396"/>
        <end position="415"/>
    </location>
</feature>
<dbReference type="Proteomes" id="UP000318709">
    <property type="component" value="Chromosome"/>
</dbReference>
<accession>A0A4Y6U7A1</accession>
<dbReference type="SUPFAM" id="SSF103473">
    <property type="entry name" value="MFS general substrate transporter"/>
    <property type="match status" value="1"/>
</dbReference>
<feature type="transmembrane region" description="Helical" evidence="6">
    <location>
        <begin position="247"/>
        <end position="271"/>
    </location>
</feature>
<feature type="transmembrane region" description="Helical" evidence="6">
    <location>
        <begin position="94"/>
        <end position="114"/>
    </location>
</feature>
<feature type="transmembrane region" description="Helical" evidence="6">
    <location>
        <begin position="120"/>
        <end position="138"/>
    </location>
</feature>
<evidence type="ECO:0000313" key="7">
    <source>
        <dbReference type="EMBL" id="QDH13044.1"/>
    </source>
</evidence>
<feature type="transmembrane region" description="Helical" evidence="6">
    <location>
        <begin position="344"/>
        <end position="375"/>
    </location>
</feature>
<dbReference type="PANTHER" id="PTHR23515">
    <property type="entry name" value="HIGH-AFFINITY NITRATE TRANSPORTER 2.3"/>
    <property type="match status" value="1"/>
</dbReference>
<feature type="transmembrane region" description="Helical" evidence="6">
    <location>
        <begin position="283"/>
        <end position="301"/>
    </location>
</feature>
<dbReference type="GO" id="GO:0016020">
    <property type="term" value="C:membrane"/>
    <property type="evidence" value="ECO:0007669"/>
    <property type="project" value="UniProtKB-SubCell"/>
</dbReference>
<feature type="transmembrane region" description="Helical" evidence="6">
    <location>
        <begin position="64"/>
        <end position="82"/>
    </location>
</feature>
<dbReference type="Gene3D" id="1.20.1250.20">
    <property type="entry name" value="MFS general substrate transporter like domains"/>
    <property type="match status" value="1"/>
</dbReference>
<name>A0A4Y6U7A1_9PROT</name>
<keyword evidence="4 6" id="KW-1133">Transmembrane helix</keyword>
<feature type="transmembrane region" description="Helical" evidence="6">
    <location>
        <begin position="204"/>
        <end position="226"/>
    </location>
</feature>